<keyword evidence="2" id="KW-0472">Membrane</keyword>
<gene>
    <name evidence="3" type="ORF">GCM10011491_46630</name>
</gene>
<dbReference type="EMBL" id="BMHH01000052">
    <property type="protein sequence ID" value="GGB13631.1"/>
    <property type="molecule type" value="Genomic_DNA"/>
</dbReference>
<feature type="transmembrane region" description="Helical" evidence="2">
    <location>
        <begin position="68"/>
        <end position="87"/>
    </location>
</feature>
<evidence type="ECO:0000256" key="1">
    <source>
        <dbReference type="SAM" id="MobiDB-lite"/>
    </source>
</evidence>
<evidence type="ECO:0000313" key="4">
    <source>
        <dbReference type="Proteomes" id="UP000646478"/>
    </source>
</evidence>
<reference evidence="3" key="1">
    <citation type="journal article" date="2014" name="Int. J. Syst. Evol. Microbiol.">
        <title>Complete genome sequence of Corynebacterium casei LMG S-19264T (=DSM 44701T), isolated from a smear-ripened cheese.</title>
        <authorList>
            <consortium name="US DOE Joint Genome Institute (JGI-PGF)"/>
            <person name="Walter F."/>
            <person name="Albersmeier A."/>
            <person name="Kalinowski J."/>
            <person name="Ruckert C."/>
        </authorList>
    </citation>
    <scope>NUCLEOTIDE SEQUENCE</scope>
    <source>
        <strain evidence="3">CGMCC 1.15082</strain>
    </source>
</reference>
<comment type="caution">
    <text evidence="3">The sequence shown here is derived from an EMBL/GenBank/DDBJ whole genome shotgun (WGS) entry which is preliminary data.</text>
</comment>
<dbReference type="RefSeq" id="WP_188826557.1">
    <property type="nucleotide sequence ID" value="NZ_BMHH01000052.1"/>
</dbReference>
<dbReference type="Proteomes" id="UP000646478">
    <property type="component" value="Unassembled WGS sequence"/>
</dbReference>
<keyword evidence="4" id="KW-1185">Reference proteome</keyword>
<organism evidence="3 4">
    <name type="scientific">Brucella endophytica</name>
    <dbReference type="NCBI Taxonomy" id="1963359"/>
    <lineage>
        <taxon>Bacteria</taxon>
        <taxon>Pseudomonadati</taxon>
        <taxon>Pseudomonadota</taxon>
        <taxon>Alphaproteobacteria</taxon>
        <taxon>Hyphomicrobiales</taxon>
        <taxon>Brucellaceae</taxon>
        <taxon>Brucella/Ochrobactrum group</taxon>
        <taxon>Brucella</taxon>
    </lineage>
</organism>
<proteinExistence type="predicted"/>
<feature type="transmembrane region" description="Helical" evidence="2">
    <location>
        <begin position="93"/>
        <end position="110"/>
    </location>
</feature>
<feature type="region of interest" description="Disordered" evidence="1">
    <location>
        <begin position="115"/>
        <end position="151"/>
    </location>
</feature>
<name>A0A916STY1_9HYPH</name>
<feature type="transmembrane region" description="Helical" evidence="2">
    <location>
        <begin position="38"/>
        <end position="61"/>
    </location>
</feature>
<protein>
    <submittedName>
        <fullName evidence="3">Uncharacterized protein</fullName>
    </submittedName>
</protein>
<reference evidence="3" key="2">
    <citation type="submission" date="2020-09" db="EMBL/GenBank/DDBJ databases">
        <authorList>
            <person name="Sun Q."/>
            <person name="Zhou Y."/>
        </authorList>
    </citation>
    <scope>NUCLEOTIDE SEQUENCE</scope>
    <source>
        <strain evidence="3">CGMCC 1.15082</strain>
    </source>
</reference>
<evidence type="ECO:0000256" key="2">
    <source>
        <dbReference type="SAM" id="Phobius"/>
    </source>
</evidence>
<keyword evidence="2" id="KW-0812">Transmembrane</keyword>
<feature type="compositionally biased region" description="Low complexity" evidence="1">
    <location>
        <begin position="131"/>
        <end position="144"/>
    </location>
</feature>
<sequence>MSRAASATGLIALGGAAGLIISLIGYTSRSSGIDGSGGALLVILSSTAILLAALALTIWATRRAWWTGLLYFLLILGILGTAFAGYMLDSLPLVLAMALCLIGWLLATTIRRNTPSRPTRVTHRTAAARVTSNTTRTKSKTTATAKRKATR</sequence>
<feature type="transmembrane region" description="Helical" evidence="2">
    <location>
        <begin position="7"/>
        <end position="26"/>
    </location>
</feature>
<dbReference type="AlphaFoldDB" id="A0A916STY1"/>
<keyword evidence="2" id="KW-1133">Transmembrane helix</keyword>
<accession>A0A916STY1</accession>
<evidence type="ECO:0000313" key="3">
    <source>
        <dbReference type="EMBL" id="GGB13631.1"/>
    </source>
</evidence>